<name>A0A1G4AQ37_9PEZI</name>
<dbReference type="GeneID" id="34566615"/>
<evidence type="ECO:0000313" key="2">
    <source>
        <dbReference type="EMBL" id="OHE91211.1"/>
    </source>
</evidence>
<feature type="region of interest" description="Disordered" evidence="1">
    <location>
        <begin position="62"/>
        <end position="84"/>
    </location>
</feature>
<comment type="caution">
    <text evidence="2">The sequence shown here is derived from an EMBL/GenBank/DDBJ whole genome shotgun (WGS) entry which is preliminary data.</text>
</comment>
<protein>
    <submittedName>
        <fullName evidence="2">2OG-Fe(II)oxygenase</fullName>
    </submittedName>
</protein>
<dbReference type="Proteomes" id="UP000176998">
    <property type="component" value="Unassembled WGS sequence"/>
</dbReference>
<dbReference type="AlphaFoldDB" id="A0A1G4AQ37"/>
<organism evidence="2 3">
    <name type="scientific">Colletotrichum orchidophilum</name>
    <dbReference type="NCBI Taxonomy" id="1209926"/>
    <lineage>
        <taxon>Eukaryota</taxon>
        <taxon>Fungi</taxon>
        <taxon>Dikarya</taxon>
        <taxon>Ascomycota</taxon>
        <taxon>Pezizomycotina</taxon>
        <taxon>Sordariomycetes</taxon>
        <taxon>Hypocreomycetidae</taxon>
        <taxon>Glomerellales</taxon>
        <taxon>Glomerellaceae</taxon>
        <taxon>Colletotrichum</taxon>
    </lineage>
</organism>
<evidence type="ECO:0000256" key="1">
    <source>
        <dbReference type="SAM" id="MobiDB-lite"/>
    </source>
</evidence>
<reference evidence="2 3" key="1">
    <citation type="submission" date="2016-09" db="EMBL/GenBank/DDBJ databases">
        <authorList>
            <person name="Capua I."/>
            <person name="De Benedictis P."/>
            <person name="Joannis T."/>
            <person name="Lombin L.H."/>
            <person name="Cattoli G."/>
        </authorList>
    </citation>
    <scope>NUCLEOTIDE SEQUENCE [LARGE SCALE GENOMIC DNA]</scope>
    <source>
        <strain evidence="2 3">IMI 309357</strain>
    </source>
</reference>
<gene>
    <name evidence="2" type="ORF">CORC01_13488</name>
</gene>
<proteinExistence type="predicted"/>
<dbReference type="EMBL" id="MJBS01000195">
    <property type="protein sequence ID" value="OHE91211.1"/>
    <property type="molecule type" value="Genomic_DNA"/>
</dbReference>
<evidence type="ECO:0000313" key="3">
    <source>
        <dbReference type="Proteomes" id="UP000176998"/>
    </source>
</evidence>
<sequence length="129" mass="14253">MAFNHFLSMSFTRERTSSTAYLSLDDSVIQCIRSRSSEFQGCVDLVASDAVAGGAAVHESLRLGSQSRREESDDEQGDHALGRPRCGVRQLRDMVPKVSVGWGVEDQRGCDLVDCEVQTELDRINFPSI</sequence>
<feature type="compositionally biased region" description="Basic and acidic residues" evidence="1">
    <location>
        <begin position="67"/>
        <end position="81"/>
    </location>
</feature>
<keyword evidence="3" id="KW-1185">Reference proteome</keyword>
<dbReference type="RefSeq" id="XP_022468384.1">
    <property type="nucleotide sequence ID" value="XM_022625105.1"/>
</dbReference>
<accession>A0A1G4AQ37</accession>
<dbReference type="STRING" id="1209926.A0A1G4AQ37"/>